<dbReference type="Proteomes" id="UP000203464">
    <property type="component" value="Unassembled WGS sequence"/>
</dbReference>
<protein>
    <submittedName>
        <fullName evidence="2">Uncharacterized protein</fullName>
    </submittedName>
</protein>
<accession>A0A238JKV2</accession>
<gene>
    <name evidence="2" type="ORF">OCA8868_00046</name>
</gene>
<keyword evidence="1" id="KW-0812">Transmembrane</keyword>
<organism evidence="2 3">
    <name type="scientific">Octadecabacter ascidiaceicola</name>
    <dbReference type="NCBI Taxonomy" id="1655543"/>
    <lineage>
        <taxon>Bacteria</taxon>
        <taxon>Pseudomonadati</taxon>
        <taxon>Pseudomonadota</taxon>
        <taxon>Alphaproteobacteria</taxon>
        <taxon>Rhodobacterales</taxon>
        <taxon>Roseobacteraceae</taxon>
        <taxon>Octadecabacter</taxon>
    </lineage>
</organism>
<proteinExistence type="predicted"/>
<keyword evidence="1" id="KW-1133">Transmembrane helix</keyword>
<dbReference type="AlphaFoldDB" id="A0A238JKV2"/>
<reference evidence="3" key="1">
    <citation type="submission" date="2017-05" db="EMBL/GenBank/DDBJ databases">
        <authorList>
            <person name="Rodrigo-Torres L."/>
            <person name="Arahal R. D."/>
            <person name="Lucena T."/>
        </authorList>
    </citation>
    <scope>NUCLEOTIDE SEQUENCE [LARGE SCALE GENOMIC DNA]</scope>
    <source>
        <strain evidence="3">CECT 8868</strain>
    </source>
</reference>
<evidence type="ECO:0000313" key="2">
    <source>
        <dbReference type="EMBL" id="SMX30817.1"/>
    </source>
</evidence>
<evidence type="ECO:0000313" key="3">
    <source>
        <dbReference type="Proteomes" id="UP000203464"/>
    </source>
</evidence>
<dbReference type="EMBL" id="FXYD01000001">
    <property type="protein sequence ID" value="SMX30817.1"/>
    <property type="molecule type" value="Genomic_DNA"/>
</dbReference>
<feature type="transmembrane region" description="Helical" evidence="1">
    <location>
        <begin position="88"/>
        <end position="106"/>
    </location>
</feature>
<feature type="transmembrane region" description="Helical" evidence="1">
    <location>
        <begin position="61"/>
        <end position="81"/>
    </location>
</feature>
<keyword evidence="3" id="KW-1185">Reference proteome</keyword>
<keyword evidence="1" id="KW-0472">Membrane</keyword>
<feature type="transmembrane region" description="Helical" evidence="1">
    <location>
        <begin position="112"/>
        <end position="132"/>
    </location>
</feature>
<sequence>MQRTLKQTWLWSAVLALSATVFMAHPAFAEMIWYQGQWVDSRYLTSWQIEDARQARTVLGVLRIGMMLLATTAGFAIGWFFSPEAKALREWIALGLFFVLALVAIFNPSLTGWGFAILVALLGFAWGLGYWLGRGVQALFETPTTFGSSRWATQKDMEKPVSMAMTESFLVRP</sequence>
<name>A0A238JKV2_9RHOB</name>
<evidence type="ECO:0000256" key="1">
    <source>
        <dbReference type="SAM" id="Phobius"/>
    </source>
</evidence>